<proteinExistence type="predicted"/>
<dbReference type="Gene3D" id="3.40.710.10">
    <property type="entry name" value="DD-peptidase/beta-lactamase superfamily"/>
    <property type="match status" value="1"/>
</dbReference>
<evidence type="ECO:0000259" key="2">
    <source>
        <dbReference type="Pfam" id="PF00905"/>
    </source>
</evidence>
<dbReference type="InterPro" id="IPR001460">
    <property type="entry name" value="PCN-bd_Tpept"/>
</dbReference>
<dbReference type="GO" id="GO:0005886">
    <property type="term" value="C:plasma membrane"/>
    <property type="evidence" value="ECO:0007669"/>
    <property type="project" value="TreeGrafter"/>
</dbReference>
<name>A0A2G6MTK1_9BACT</name>
<organism evidence="3 4">
    <name type="scientific">Desulfobacter postgatei</name>
    <dbReference type="NCBI Taxonomy" id="2293"/>
    <lineage>
        <taxon>Bacteria</taxon>
        <taxon>Pseudomonadati</taxon>
        <taxon>Thermodesulfobacteriota</taxon>
        <taxon>Desulfobacteria</taxon>
        <taxon>Desulfobacterales</taxon>
        <taxon>Desulfobacteraceae</taxon>
        <taxon>Desulfobacter</taxon>
    </lineage>
</organism>
<dbReference type="Pfam" id="PF00905">
    <property type="entry name" value="Transpeptidase"/>
    <property type="match status" value="1"/>
</dbReference>
<feature type="domain" description="Penicillin-binding protein transpeptidase" evidence="2">
    <location>
        <begin position="143"/>
        <end position="432"/>
    </location>
</feature>
<keyword evidence="1" id="KW-0812">Transmembrane</keyword>
<dbReference type="InterPro" id="IPR012338">
    <property type="entry name" value="Beta-lactam/transpept-like"/>
</dbReference>
<evidence type="ECO:0000313" key="3">
    <source>
        <dbReference type="EMBL" id="PIE63321.1"/>
    </source>
</evidence>
<dbReference type="AlphaFoldDB" id="A0A2G6MTK1"/>
<evidence type="ECO:0000313" key="4">
    <source>
        <dbReference type="Proteomes" id="UP000231203"/>
    </source>
</evidence>
<dbReference type="EMBL" id="PDTI01000010">
    <property type="protein sequence ID" value="PIE63321.1"/>
    <property type="molecule type" value="Genomic_DNA"/>
</dbReference>
<keyword evidence="1" id="KW-1133">Transmembrane helix</keyword>
<dbReference type="Proteomes" id="UP000231203">
    <property type="component" value="Unassembled WGS sequence"/>
</dbReference>
<dbReference type="PANTHER" id="PTHR30627:SF2">
    <property type="entry name" value="PEPTIDOGLYCAN D,D-TRANSPEPTIDASE MRDA"/>
    <property type="match status" value="1"/>
</dbReference>
<dbReference type="GO" id="GO:0071555">
    <property type="term" value="P:cell wall organization"/>
    <property type="evidence" value="ECO:0007669"/>
    <property type="project" value="TreeGrafter"/>
</dbReference>
<reference evidence="3 4" key="1">
    <citation type="submission" date="2017-10" db="EMBL/GenBank/DDBJ databases">
        <title>Novel microbial diversity and functional potential in the marine mammal oral microbiome.</title>
        <authorList>
            <person name="Dudek N.K."/>
            <person name="Sun C.L."/>
            <person name="Burstein D."/>
            <person name="Kantor R.S."/>
            <person name="Aliaga Goltsman D.S."/>
            <person name="Bik E.M."/>
            <person name="Thomas B.C."/>
            <person name="Banfield J.F."/>
            <person name="Relman D.A."/>
        </authorList>
    </citation>
    <scope>NUCLEOTIDE SEQUENCE [LARGE SCALE GENOMIC DNA]</scope>
    <source>
        <strain evidence="3">DOLJORAL78_47_202</strain>
    </source>
</reference>
<dbReference type="PANTHER" id="PTHR30627">
    <property type="entry name" value="PEPTIDOGLYCAN D,D-TRANSPEPTIDASE"/>
    <property type="match status" value="1"/>
</dbReference>
<dbReference type="GO" id="GO:0071972">
    <property type="term" value="F:peptidoglycan L,D-transpeptidase activity"/>
    <property type="evidence" value="ECO:0007669"/>
    <property type="project" value="TreeGrafter"/>
</dbReference>
<gene>
    <name evidence="3" type="ORF">CSA25_01005</name>
</gene>
<protein>
    <submittedName>
        <fullName evidence="3">PbpA</fullName>
    </submittedName>
</protein>
<feature type="transmembrane region" description="Helical" evidence="1">
    <location>
        <begin position="30"/>
        <end position="51"/>
    </location>
</feature>
<dbReference type="GO" id="GO:0008658">
    <property type="term" value="F:penicillin binding"/>
    <property type="evidence" value="ECO:0007669"/>
    <property type="project" value="InterPro"/>
</dbReference>
<keyword evidence="1" id="KW-0472">Membrane</keyword>
<accession>A0A2G6MTK1</accession>
<dbReference type="SUPFAM" id="SSF56601">
    <property type="entry name" value="beta-lactamase/transpeptidase-like"/>
    <property type="match status" value="1"/>
</dbReference>
<evidence type="ECO:0000256" key="1">
    <source>
        <dbReference type="SAM" id="Phobius"/>
    </source>
</evidence>
<dbReference type="InterPro" id="IPR050515">
    <property type="entry name" value="Beta-lactam/transpept"/>
</dbReference>
<sequence length="471" mass="52425">MHSIRTERSWRELQTGYIQQKKKQAMAGRIRHMAVFLCLGIAAVALLWFGARTASEIGERLFSPKQNKVQSDPTPSNHLKKSEVKTLIQNIDILNSKTNIFFADGPSWTYTIHTQLDTRLQAKLIRTLNYLKTLDRGKPELIGMVAMDGRTGFIKAMAGFDPGNPAANPCTSAGYPAASIFKIVTASAAVEELNYTATTPLYFNGRKYTLYKRQLTNQKTKYTNRVTLETAFSESINPVFGKLGKLALGKTVLSNFAEKFGFNQNPDTDFDFPVPRFAVIGNDYHLAELGCGFNRDTLISPVFAMTMVSAMMNKGQSLVPRLVDRISDADQNEIYKSTKEVYKTPISPKTAATMQRLMKKTISGGTARKSFRGYSRDNVLSNLVIGGKTGSLSNRAHTIKYDWFTGFGQQKKTKETLIVAVVVGHGKYIGTRACAHAKNMLKTYFNTPIPQKSSLAENYRQNSGNKATKRL</sequence>
<comment type="caution">
    <text evidence="3">The sequence shown here is derived from an EMBL/GenBank/DDBJ whole genome shotgun (WGS) entry which is preliminary data.</text>
</comment>